<proteinExistence type="inferred from homology"/>
<keyword evidence="7" id="KW-0418">Kinase</keyword>
<dbReference type="SUPFAM" id="SSF57716">
    <property type="entry name" value="Glucocorticoid receptor-like (DNA-binding domain)"/>
    <property type="match status" value="1"/>
</dbReference>
<dbReference type="InterPro" id="IPR001267">
    <property type="entry name" value="Thymidine_kinase"/>
</dbReference>
<evidence type="ECO:0000256" key="6">
    <source>
        <dbReference type="ARBA" id="ARBA00022741"/>
    </source>
</evidence>
<comment type="catalytic activity">
    <reaction evidence="10">
        <text>thymidine + ATP = dTMP + ADP + H(+)</text>
        <dbReference type="Rhea" id="RHEA:19129"/>
        <dbReference type="ChEBI" id="CHEBI:15378"/>
        <dbReference type="ChEBI" id="CHEBI:17748"/>
        <dbReference type="ChEBI" id="CHEBI:30616"/>
        <dbReference type="ChEBI" id="CHEBI:63528"/>
        <dbReference type="ChEBI" id="CHEBI:456216"/>
        <dbReference type="EC" id="2.7.1.21"/>
    </reaction>
</comment>
<dbReference type="PANTHER" id="PTHR11441:SF0">
    <property type="entry name" value="THYMIDINE KINASE, CYTOSOLIC"/>
    <property type="match status" value="1"/>
</dbReference>
<keyword evidence="4" id="KW-0808">Transferase</keyword>
<keyword evidence="6" id="KW-0547">Nucleotide-binding</keyword>
<dbReference type="GO" id="GO:0046872">
    <property type="term" value="F:metal ion binding"/>
    <property type="evidence" value="ECO:0007669"/>
    <property type="project" value="UniProtKB-KW"/>
</dbReference>
<keyword evidence="3" id="KW-0237">DNA synthesis</keyword>
<evidence type="ECO:0000256" key="4">
    <source>
        <dbReference type="ARBA" id="ARBA00022679"/>
    </source>
</evidence>
<dbReference type="InterPro" id="IPR020633">
    <property type="entry name" value="Thymidine_kinase_CS"/>
</dbReference>
<dbReference type="AlphaFoldDB" id="A0A7S0XA12"/>
<dbReference type="InterPro" id="IPR027417">
    <property type="entry name" value="P-loop_NTPase"/>
</dbReference>
<dbReference type="PROSITE" id="PS00603">
    <property type="entry name" value="TK_CELLULAR_TYPE"/>
    <property type="match status" value="1"/>
</dbReference>
<feature type="compositionally biased region" description="Low complexity" evidence="12">
    <location>
        <begin position="96"/>
        <end position="106"/>
    </location>
</feature>
<dbReference type="GO" id="GO:0046104">
    <property type="term" value="P:thymidine metabolic process"/>
    <property type="evidence" value="ECO:0007669"/>
    <property type="project" value="TreeGrafter"/>
</dbReference>
<dbReference type="Gene3D" id="3.30.60.20">
    <property type="match status" value="1"/>
</dbReference>
<organism evidence="13">
    <name type="scientific">Mantoniella antarctica</name>
    <dbReference type="NCBI Taxonomy" id="81844"/>
    <lineage>
        <taxon>Eukaryota</taxon>
        <taxon>Viridiplantae</taxon>
        <taxon>Chlorophyta</taxon>
        <taxon>Mamiellophyceae</taxon>
        <taxon>Mamiellales</taxon>
        <taxon>Mamiellaceae</taxon>
        <taxon>Mantoniella</taxon>
    </lineage>
</organism>
<dbReference type="Pfam" id="PF00265">
    <property type="entry name" value="TK"/>
    <property type="match status" value="1"/>
</dbReference>
<keyword evidence="5" id="KW-0479">Metal-binding</keyword>
<comment type="similarity">
    <text evidence="1 11">Belongs to the thymidine kinase family.</text>
</comment>
<dbReference type="GO" id="GO:0004797">
    <property type="term" value="F:thymidine kinase activity"/>
    <property type="evidence" value="ECO:0007669"/>
    <property type="project" value="UniProtKB-EC"/>
</dbReference>
<evidence type="ECO:0000256" key="5">
    <source>
        <dbReference type="ARBA" id="ARBA00022723"/>
    </source>
</evidence>
<evidence type="ECO:0000256" key="12">
    <source>
        <dbReference type="SAM" id="MobiDB-lite"/>
    </source>
</evidence>
<reference evidence="13" key="1">
    <citation type="submission" date="2021-01" db="EMBL/GenBank/DDBJ databases">
        <authorList>
            <person name="Corre E."/>
            <person name="Pelletier E."/>
            <person name="Niang G."/>
            <person name="Scheremetjew M."/>
            <person name="Finn R."/>
            <person name="Kale V."/>
            <person name="Holt S."/>
            <person name="Cochrane G."/>
            <person name="Meng A."/>
            <person name="Brown T."/>
            <person name="Cohen L."/>
        </authorList>
    </citation>
    <scope>NUCLEOTIDE SEQUENCE</scope>
    <source>
        <strain evidence="13">SL-175</strain>
    </source>
</reference>
<accession>A0A7S0XA12</accession>
<sequence>MAAGASLVSGRAWMCRLGQPRGVSVAAALAEAAVCVSGSARAASRLGTGRVPRLTKGYSAPAASNAHRAPPQHHRGVLRHRPIPIRSALGAIGMFTSTATPTTTPETRTDGRGSSVASPGANPSTPRGATTGEIHIIIGPMFAGKTTALLERVAVEEANGLHVTLVKSCKDSRYSDDEIVSHDGVARRCNAVARLADLQGAVGDEQWTGTDVIAIDEAQFIPDLVAFCTAAADVHRKKVIVAGLDGDFRRNRFGPVLDLLPLCDSVTKLAGRCAGCAERPALFSMRLAVDKSTVELVGGADLYKPVCRACYVAGAGGDAHA</sequence>
<dbReference type="PANTHER" id="PTHR11441">
    <property type="entry name" value="THYMIDINE KINASE"/>
    <property type="match status" value="1"/>
</dbReference>
<evidence type="ECO:0000256" key="8">
    <source>
        <dbReference type="ARBA" id="ARBA00022833"/>
    </source>
</evidence>
<dbReference type="EMBL" id="HBFC01021858">
    <property type="protein sequence ID" value="CAD8710373.1"/>
    <property type="molecule type" value="Transcribed_RNA"/>
</dbReference>
<evidence type="ECO:0000256" key="1">
    <source>
        <dbReference type="ARBA" id="ARBA00007587"/>
    </source>
</evidence>
<evidence type="ECO:0000256" key="9">
    <source>
        <dbReference type="ARBA" id="ARBA00022840"/>
    </source>
</evidence>
<evidence type="ECO:0000256" key="2">
    <source>
        <dbReference type="ARBA" id="ARBA00012118"/>
    </source>
</evidence>
<dbReference type="SUPFAM" id="SSF52540">
    <property type="entry name" value="P-loop containing nucleoside triphosphate hydrolases"/>
    <property type="match status" value="1"/>
</dbReference>
<feature type="compositionally biased region" description="Polar residues" evidence="12">
    <location>
        <begin position="115"/>
        <end position="128"/>
    </location>
</feature>
<dbReference type="EC" id="2.7.1.21" evidence="2"/>
<dbReference type="GO" id="GO:0071897">
    <property type="term" value="P:DNA biosynthetic process"/>
    <property type="evidence" value="ECO:0007669"/>
    <property type="project" value="UniProtKB-KW"/>
</dbReference>
<gene>
    <name evidence="13" type="ORF">MANT1106_LOCUS13059</name>
</gene>
<dbReference type="Gene3D" id="3.40.50.300">
    <property type="entry name" value="P-loop containing nucleotide triphosphate hydrolases"/>
    <property type="match status" value="1"/>
</dbReference>
<feature type="region of interest" description="Disordered" evidence="12">
    <location>
        <begin position="96"/>
        <end position="129"/>
    </location>
</feature>
<name>A0A7S0XA12_9CHLO</name>
<protein>
    <recommendedName>
        <fullName evidence="2">thymidine kinase</fullName>
        <ecNumber evidence="2">2.7.1.21</ecNumber>
    </recommendedName>
</protein>
<evidence type="ECO:0000256" key="11">
    <source>
        <dbReference type="RuleBase" id="RU004165"/>
    </source>
</evidence>
<dbReference type="GO" id="GO:0005524">
    <property type="term" value="F:ATP binding"/>
    <property type="evidence" value="ECO:0007669"/>
    <property type="project" value="UniProtKB-KW"/>
</dbReference>
<evidence type="ECO:0000256" key="7">
    <source>
        <dbReference type="ARBA" id="ARBA00022777"/>
    </source>
</evidence>
<evidence type="ECO:0000313" key="13">
    <source>
        <dbReference type="EMBL" id="CAD8710373.1"/>
    </source>
</evidence>
<keyword evidence="9" id="KW-0067">ATP-binding</keyword>
<evidence type="ECO:0000256" key="3">
    <source>
        <dbReference type="ARBA" id="ARBA00022634"/>
    </source>
</evidence>
<dbReference type="FunFam" id="3.40.50.300:FF:000948">
    <property type="entry name" value="Thymidine kinase"/>
    <property type="match status" value="1"/>
</dbReference>
<keyword evidence="8" id="KW-0862">Zinc</keyword>
<evidence type="ECO:0000256" key="10">
    <source>
        <dbReference type="ARBA" id="ARBA00048254"/>
    </source>
</evidence>